<dbReference type="PANTHER" id="PTHR39441:SF1">
    <property type="entry name" value="DUF2252 DOMAIN-CONTAINING PROTEIN"/>
    <property type="match status" value="1"/>
</dbReference>
<keyword evidence="2" id="KW-1185">Reference proteome</keyword>
<dbReference type="RefSeq" id="WP_183498358.1">
    <property type="nucleotide sequence ID" value="NZ_BAABCO010000003.1"/>
</dbReference>
<dbReference type="PANTHER" id="PTHR39441">
    <property type="entry name" value="DUF2252 DOMAIN-CONTAINING PROTEIN"/>
    <property type="match status" value="1"/>
</dbReference>
<evidence type="ECO:0000313" key="1">
    <source>
        <dbReference type="EMBL" id="MBB4138589.1"/>
    </source>
</evidence>
<accession>A0AA40VLH1</accession>
<dbReference type="AlphaFoldDB" id="A0AA40VLH1"/>
<dbReference type="Proteomes" id="UP000549113">
    <property type="component" value="Unassembled WGS sequence"/>
</dbReference>
<comment type="caution">
    <text evidence="1">The sequence shown here is derived from an EMBL/GenBank/DDBJ whole genome shotgun (WGS) entry which is preliminary data.</text>
</comment>
<reference evidence="1 2" key="1">
    <citation type="submission" date="2020-08" db="EMBL/GenBank/DDBJ databases">
        <title>Sequencing the genomes of 1000 actinobacteria strains.</title>
        <authorList>
            <person name="Klenk H.-P."/>
        </authorList>
    </citation>
    <scope>NUCLEOTIDE SEQUENCE [LARGE SCALE GENOMIC DNA]</scope>
    <source>
        <strain evidence="1 2">DSM 19600</strain>
    </source>
</reference>
<sequence>MKTTPGGAAGNWVAPPSFTELAAEGRAARTRTPRGLLAELSAERREPMAILDEQDTTRVAELIPLRNRRMAASAFAFFRGTAALMAADLANSPGTDLRVGSCGDAHVSNFGLYASPQRTLVFDLNDFDEAAWAPWEWDVKRLVTSIVIAGQSTSRDDRVVEESALAAVRTYAHALRTGAGRSSLARYFDRFDAEAARDAYPEARKPLRAAIRAAEKHTGDWAAERLTVTDDHGRRVFIDDPPKVVHVDEDTGRRVREVYLDYVHSAQVDIRVLLQKYAISDVVRRVVGVGSVGTRCYVLALQDGDGHTMLLQAKEAGRSALIRYGGVPQPEAVSRYIDQYGDGGRVVAMQRILQAVSDPFLGHLRGTPSGGGEERAFYVRQFHDKKGGFDMDTLEDDAFGWYAQVCAATIARAHGQSPAASAVVGYVGGGRAVGEAIMKWSYAYADVSRADWELFRSHRGVADDPAAP</sequence>
<proteinExistence type="predicted"/>
<name>A0AA40VLH1_9MICO</name>
<evidence type="ECO:0000313" key="2">
    <source>
        <dbReference type="Proteomes" id="UP000549113"/>
    </source>
</evidence>
<dbReference type="InterPro" id="IPR018721">
    <property type="entry name" value="DUF2252"/>
</dbReference>
<dbReference type="Pfam" id="PF10009">
    <property type="entry name" value="DUF2252"/>
    <property type="match status" value="1"/>
</dbReference>
<dbReference type="EMBL" id="JACIFH010000001">
    <property type="protein sequence ID" value="MBB4138589.1"/>
    <property type="molecule type" value="Genomic_DNA"/>
</dbReference>
<gene>
    <name evidence="1" type="ORF">BKA10_000383</name>
</gene>
<protein>
    <submittedName>
        <fullName evidence="1">Uncharacterized protein (DUF2252 family)</fullName>
    </submittedName>
</protein>
<organism evidence="1 2">
    <name type="scientific">Microbacterium invictum</name>
    <dbReference type="NCBI Taxonomy" id="515415"/>
    <lineage>
        <taxon>Bacteria</taxon>
        <taxon>Bacillati</taxon>
        <taxon>Actinomycetota</taxon>
        <taxon>Actinomycetes</taxon>
        <taxon>Micrococcales</taxon>
        <taxon>Microbacteriaceae</taxon>
        <taxon>Microbacterium</taxon>
    </lineage>
</organism>